<dbReference type="HAMAP" id="MF_01924">
    <property type="entry name" value="A_A_dipeptidase"/>
    <property type="match status" value="1"/>
</dbReference>
<dbReference type="Proteomes" id="UP000240527">
    <property type="component" value="Chromosome"/>
</dbReference>
<feature type="binding site" evidence="9">
    <location>
        <position position="232"/>
    </location>
    <ligand>
        <name>Zn(2+)</name>
        <dbReference type="ChEBI" id="CHEBI:29105"/>
        <note>catalytic</note>
    </ligand>
</feature>
<keyword evidence="12" id="KW-1185">Reference proteome</keyword>
<dbReference type="EMBL" id="CP027850">
    <property type="protein sequence ID" value="AVQ03043.1"/>
    <property type="molecule type" value="Genomic_DNA"/>
</dbReference>
<keyword evidence="10" id="KW-0732">Signal</keyword>
<keyword evidence="8" id="KW-0961">Cell wall biogenesis/degradation</keyword>
<feature type="active site" description="Proton donor/acceptor" evidence="9">
    <location>
        <position position="297"/>
    </location>
</feature>
<accession>A0ABM6TIN9</accession>
<evidence type="ECO:0000256" key="4">
    <source>
        <dbReference type="ARBA" id="ARBA00022801"/>
    </source>
</evidence>
<sequence length="323" mass="35068">MNGLVRRSFLAFGAAGFAAPTAFAQTRAEWAAIGQYGDKAAPVTVFEKDGALHIDGAGHASARLTATGRGRYAIAGGGELVLEPGAVQLNGTRLAFHDFGAETEAAIHAGVRADPEALRRQALAATPPVETGDFLPADLVDLTTVDPRIKLDIRYAGSNNFMGIPLYERAGAYLQRPAAEALKQAQAALAAQGYGLLIHDAYRPWFVTWMFWEATPPDARMFVANPAKGSRHNRGCAVDLTLYDLKTGRVVEMPSRYDEFSGRAHADFVGGTTKQRALRAVLREAMTAQGFEVYAEEWWHFDFKDWRRYAIGTKTFTALGGGK</sequence>
<keyword evidence="4 9" id="KW-0378">Hydrolase</keyword>
<proteinExistence type="inferred from homology"/>
<comment type="similarity">
    <text evidence="9">Belongs to the peptidase M15D family.</text>
</comment>
<dbReference type="PANTHER" id="PTHR43126:SF1">
    <property type="entry name" value="D-ALANYL-D-ALANINE DIPEPTIDASE"/>
    <property type="match status" value="1"/>
</dbReference>
<keyword evidence="2 9" id="KW-0645">Protease</keyword>
<feature type="binding site" evidence="9">
    <location>
        <position position="300"/>
    </location>
    <ligand>
        <name>Zn(2+)</name>
        <dbReference type="ChEBI" id="CHEBI:29105"/>
        <note>catalytic</note>
    </ligand>
</feature>
<name>A0ABM6TIN9_9CAUL</name>
<evidence type="ECO:0000256" key="1">
    <source>
        <dbReference type="ARBA" id="ARBA00001362"/>
    </source>
</evidence>
<dbReference type="InterPro" id="IPR000755">
    <property type="entry name" value="A_A_dipeptidase"/>
</dbReference>
<evidence type="ECO:0000256" key="5">
    <source>
        <dbReference type="ARBA" id="ARBA00022833"/>
    </source>
</evidence>
<evidence type="ECO:0000256" key="3">
    <source>
        <dbReference type="ARBA" id="ARBA00022723"/>
    </source>
</evidence>
<feature type="binding site" evidence="9">
    <location>
        <position position="239"/>
    </location>
    <ligand>
        <name>Zn(2+)</name>
        <dbReference type="ChEBI" id="CHEBI:29105"/>
        <note>catalytic</note>
    </ligand>
</feature>
<evidence type="ECO:0000256" key="7">
    <source>
        <dbReference type="ARBA" id="ARBA00023049"/>
    </source>
</evidence>
<dbReference type="CDD" id="cd14840">
    <property type="entry name" value="D-Ala-D-Ala_dipeptidase_Aad"/>
    <property type="match status" value="1"/>
</dbReference>
<reference evidence="11 12" key="1">
    <citation type="journal article" date="2015" name="Biotechnol. Bioeng.">
        <title>Genome sequence and phenotypic characterization of Caulobacter segnis.</title>
        <authorList>
            <person name="Patel S."/>
            <person name="Fletcher B."/>
            <person name="Scott D.C."/>
            <person name="Ely B."/>
        </authorList>
    </citation>
    <scope>NUCLEOTIDE SEQUENCE [LARGE SCALE GENOMIC DNA]</scope>
    <source>
        <strain evidence="11 12">TK0059</strain>
    </source>
</reference>
<dbReference type="SUPFAM" id="SSF55166">
    <property type="entry name" value="Hedgehog/DD-peptidase"/>
    <property type="match status" value="1"/>
</dbReference>
<gene>
    <name evidence="9" type="primary">ddpX</name>
    <name evidence="11" type="ORF">B7G68_15005</name>
</gene>
<keyword evidence="3 9" id="KW-0479">Metal-binding</keyword>
<dbReference type="Gene3D" id="3.30.1380.10">
    <property type="match status" value="1"/>
</dbReference>
<keyword evidence="7 9" id="KW-0482">Metalloprotease</keyword>
<evidence type="ECO:0000256" key="10">
    <source>
        <dbReference type="SAM" id="SignalP"/>
    </source>
</evidence>
<evidence type="ECO:0000256" key="6">
    <source>
        <dbReference type="ARBA" id="ARBA00022997"/>
    </source>
</evidence>
<feature type="chain" id="PRO_5046058443" description="D-alanyl-D-alanine dipeptidase" evidence="10">
    <location>
        <begin position="25"/>
        <end position="323"/>
    </location>
</feature>
<feature type="site" description="Transition state stabilizer" evidence="9">
    <location>
        <position position="203"/>
    </location>
</feature>
<organism evidence="11 12">
    <name type="scientific">Caulobacter segnis</name>
    <dbReference type="NCBI Taxonomy" id="88688"/>
    <lineage>
        <taxon>Bacteria</taxon>
        <taxon>Pseudomonadati</taxon>
        <taxon>Pseudomonadota</taxon>
        <taxon>Alphaproteobacteria</taxon>
        <taxon>Caulobacterales</taxon>
        <taxon>Caulobacteraceae</taxon>
        <taxon>Caulobacter</taxon>
    </lineage>
</organism>
<evidence type="ECO:0000256" key="9">
    <source>
        <dbReference type="HAMAP-Rule" id="MF_01924"/>
    </source>
</evidence>
<dbReference type="EC" id="3.4.13.22" evidence="9"/>
<evidence type="ECO:0000313" key="12">
    <source>
        <dbReference type="Proteomes" id="UP000240527"/>
    </source>
</evidence>
<evidence type="ECO:0000313" key="11">
    <source>
        <dbReference type="EMBL" id="AVQ03043.1"/>
    </source>
</evidence>
<evidence type="ECO:0000256" key="2">
    <source>
        <dbReference type="ARBA" id="ARBA00022670"/>
    </source>
</evidence>
<dbReference type="RefSeq" id="WP_106907205.1">
    <property type="nucleotide sequence ID" value="NZ_CP027850.1"/>
</dbReference>
<dbReference type="PANTHER" id="PTHR43126">
    <property type="entry name" value="D-ALANYL-D-ALANINE DIPEPTIDASE"/>
    <property type="match status" value="1"/>
</dbReference>
<dbReference type="InterPro" id="IPR009045">
    <property type="entry name" value="Zn_M74/Hedgehog-like"/>
</dbReference>
<protein>
    <recommendedName>
        <fullName evidence="9">D-alanyl-D-alanine dipeptidase</fullName>
        <shortName evidence="9">D-Ala-D-Ala dipeptidase</shortName>
        <ecNumber evidence="9">3.4.13.22</ecNumber>
    </recommendedName>
</protein>
<keyword evidence="5 9" id="KW-0862">Zinc</keyword>
<evidence type="ECO:0000256" key="8">
    <source>
        <dbReference type="ARBA" id="ARBA00023316"/>
    </source>
</evidence>
<comment type="catalytic activity">
    <reaction evidence="1 9">
        <text>D-alanyl-D-alanine + H2O = 2 D-alanine</text>
        <dbReference type="Rhea" id="RHEA:20661"/>
        <dbReference type="ChEBI" id="CHEBI:15377"/>
        <dbReference type="ChEBI" id="CHEBI:57416"/>
        <dbReference type="ChEBI" id="CHEBI:57822"/>
        <dbReference type="EC" id="3.4.13.22"/>
    </reaction>
</comment>
<feature type="signal peptide" evidence="10">
    <location>
        <begin position="1"/>
        <end position="24"/>
    </location>
</feature>
<comment type="cofactor">
    <cofactor evidence="9">
        <name>Zn(2+)</name>
        <dbReference type="ChEBI" id="CHEBI:29105"/>
    </cofactor>
    <text evidence="9">Binds 1 zinc ion per subunit.</text>
</comment>
<comment type="function">
    <text evidence="9">Catalyzes hydrolysis of the D-alanyl-D-alanine dipeptide.</text>
</comment>
<dbReference type="Pfam" id="PF01427">
    <property type="entry name" value="Peptidase_M15"/>
    <property type="match status" value="1"/>
</dbReference>
<keyword evidence="6 9" id="KW-0224">Dipeptidase</keyword>